<proteinExistence type="predicted"/>
<feature type="region of interest" description="Disordered" evidence="1">
    <location>
        <begin position="26"/>
        <end position="67"/>
    </location>
</feature>
<evidence type="ECO:0000256" key="1">
    <source>
        <dbReference type="SAM" id="MobiDB-lite"/>
    </source>
</evidence>
<accession>A0A1G4KDS6</accession>
<organism evidence="2 3">
    <name type="scientific">Lachancea meyersii CBS 8951</name>
    <dbReference type="NCBI Taxonomy" id="1266667"/>
    <lineage>
        <taxon>Eukaryota</taxon>
        <taxon>Fungi</taxon>
        <taxon>Dikarya</taxon>
        <taxon>Ascomycota</taxon>
        <taxon>Saccharomycotina</taxon>
        <taxon>Saccharomycetes</taxon>
        <taxon>Saccharomycetales</taxon>
        <taxon>Saccharomycetaceae</taxon>
        <taxon>Lachancea</taxon>
    </lineage>
</organism>
<dbReference type="Pfam" id="PF08700">
    <property type="entry name" value="VPS51_Exo84_N"/>
    <property type="match status" value="1"/>
</dbReference>
<gene>
    <name evidence="2" type="ORF">LAME_0H03598G</name>
</gene>
<dbReference type="OrthoDB" id="203678at2759"/>
<evidence type="ECO:0000313" key="3">
    <source>
        <dbReference type="Proteomes" id="UP000191144"/>
    </source>
</evidence>
<keyword evidence="3" id="KW-1185">Reference proteome</keyword>
<protein>
    <submittedName>
        <fullName evidence="2">LAME_0H03598g1_1</fullName>
    </submittedName>
</protein>
<dbReference type="EMBL" id="LT598480">
    <property type="protein sequence ID" value="SCV02635.1"/>
    <property type="molecule type" value="Genomic_DNA"/>
</dbReference>
<evidence type="ECO:0000313" key="2">
    <source>
        <dbReference type="EMBL" id="SCV02635.1"/>
    </source>
</evidence>
<sequence>MAEQITHKRPLRIKVDKERRKQLHDFYKLKDSTEDGQDVAAQANLEHDSQAEDNSTSSFEEKRLEPSVPKISESRLVELVHAHNTLSSKKAEMNNTIKNTIYENYYDLIKVNELLHSVGNNDSGHLGQLKEVFKLLEER</sequence>
<dbReference type="AlphaFoldDB" id="A0A1G4KDS6"/>
<dbReference type="Proteomes" id="UP000191144">
    <property type="component" value="Chromosome H"/>
</dbReference>
<reference evidence="3" key="1">
    <citation type="submission" date="2016-03" db="EMBL/GenBank/DDBJ databases">
        <authorList>
            <person name="Devillers Hugo."/>
        </authorList>
    </citation>
    <scope>NUCLEOTIDE SEQUENCE [LARGE SCALE GENOMIC DNA]</scope>
</reference>
<name>A0A1G4KDS6_9SACH</name>